<proteinExistence type="predicted"/>
<evidence type="ECO:0000313" key="2">
    <source>
        <dbReference type="Proteomes" id="UP001295740"/>
    </source>
</evidence>
<keyword evidence="2" id="KW-1185">Reference proteome</keyword>
<gene>
    <name evidence="1" type="ORF">KHLLAP_LOCUS3810</name>
</gene>
<name>A0AAI8YFZ1_9PEZI</name>
<sequence length="872" mass="98363">MDSRSPTTTLRPPILLCTRAMLIAKYILLRGLDINIPCDEELIPDSNVGKDDPGRRSPLAKQARKRVSSHIHVLKSYLATLVTGHFILPVNQAVPTNQDVNDLNYNKLLTAIADGILPNELPNYDYFSMLLGADEDKPSSSIEEISRKWALSFPELSGRLMSALNDTGRPGYAFGLHIPKRLRAPRRDRTRHLSALPSAPQLEICDVHRKAKELQIPGSEIGFWDHSELVEAFASGDAAGYGNEPYDFTIGGQHQIGQREKEHGCPVHKPPGASPGAYPPMPLVDKASSVMELLSKVAMYQELRGLNFQADTLLGMTNLNKHIANIGSFGTEHPDTSETGHCTPSIVFSRIGHTARPELSIDEASGTTIYSLAEFEDWIEQSLERWVVIHVGLEDTCHRLAGLVEAYHAQAKTTYHENPVNLSHYDIGFPPRLLDVLLLPIKSPMERLSRIESYIYSRQNSARFKGTSVFGGFGLAYSFAVWYFDISETHQSIRSQIQDAARKDRDRTLDDLDRCWAAYLELKRRHETSTHHKIEVYRRGEFVLEFLIHEWPLPAVESEAKAVVFELQVPGPIATWRRLTLNLLVDMLDVEQRPTYSGRSPYTPSSYTELSRHIPHAQICRLGLGSEVKPFTVAHYRSVNVSEATADNICKPHGCNWDYYDLDHNCRPTEIIGTSAVPLNCSFAQSSGFPLPAWIRGYQHRSNEVLAQQCRCPDNLTLDEFKAFGHLRSGLCLQWRNILTQMVMPCLDFSRDEVAILILQAACEAGPQDDYPGRILRDAHVFVEHKDYSLSLLAGLRQALERVRENWECGRAMFMFVSLCARILSLLPTRRIQQECLAFLTQVRSVSCRWIAVLLEKRAKTVEESYRKDLSA</sequence>
<comment type="caution">
    <text evidence="1">The sequence shown here is derived from an EMBL/GenBank/DDBJ whole genome shotgun (WGS) entry which is preliminary data.</text>
</comment>
<protein>
    <submittedName>
        <fullName evidence="1">Uu.00g107360.m01.CDS01</fullName>
    </submittedName>
</protein>
<evidence type="ECO:0000313" key="1">
    <source>
        <dbReference type="EMBL" id="CAJ2503342.1"/>
    </source>
</evidence>
<dbReference type="Proteomes" id="UP001295740">
    <property type="component" value="Unassembled WGS sequence"/>
</dbReference>
<accession>A0AAI8YFZ1</accession>
<dbReference type="AlphaFoldDB" id="A0AAI8YFZ1"/>
<organism evidence="1 2">
    <name type="scientific">Anthostomella pinea</name>
    <dbReference type="NCBI Taxonomy" id="933095"/>
    <lineage>
        <taxon>Eukaryota</taxon>
        <taxon>Fungi</taxon>
        <taxon>Dikarya</taxon>
        <taxon>Ascomycota</taxon>
        <taxon>Pezizomycotina</taxon>
        <taxon>Sordariomycetes</taxon>
        <taxon>Xylariomycetidae</taxon>
        <taxon>Xylariales</taxon>
        <taxon>Xylariaceae</taxon>
        <taxon>Anthostomella</taxon>
    </lineage>
</organism>
<dbReference type="EMBL" id="CAUWAG010000006">
    <property type="protein sequence ID" value="CAJ2503342.1"/>
    <property type="molecule type" value="Genomic_DNA"/>
</dbReference>
<reference evidence="1" key="1">
    <citation type="submission" date="2023-10" db="EMBL/GenBank/DDBJ databases">
        <authorList>
            <person name="Hackl T."/>
        </authorList>
    </citation>
    <scope>NUCLEOTIDE SEQUENCE</scope>
</reference>